<sequence>MKRVWLFLLIPTMGYSIGAYKPMPKMALTMGVGGITSLGGGTIPVLVLDIETFAGSSVYFYFRNKMLLSMKLDMPISGFQDSSFAYLSQVGFGFYMFDKRKDHIGMGWTGNMNIASGIVISSIHVDSYTDPLKNNTDTSAFLRNHFGYSFEANMGFRYHYKFENSISLSFNFGTFYTRASKQALYYGFNLGGTF</sequence>
<name>A0A1I1DVD8_BREAD</name>
<accession>A0A1I1DVD8</accession>
<keyword evidence="3" id="KW-1185">Reference proteome</keyword>
<keyword evidence="1" id="KW-0812">Transmembrane</keyword>
<evidence type="ECO:0000256" key="1">
    <source>
        <dbReference type="SAM" id="Phobius"/>
    </source>
</evidence>
<reference evidence="3" key="1">
    <citation type="submission" date="2016-10" db="EMBL/GenBank/DDBJ databases">
        <authorList>
            <person name="Varghese N."/>
            <person name="Submissions S."/>
        </authorList>
    </citation>
    <scope>NUCLEOTIDE SEQUENCE [LARGE SCALE GENOMIC DNA]</scope>
    <source>
        <strain evidence="3">ATCC 43811</strain>
    </source>
</reference>
<evidence type="ECO:0000313" key="3">
    <source>
        <dbReference type="Proteomes" id="UP000240042"/>
    </source>
</evidence>
<protein>
    <submittedName>
        <fullName evidence="2">Uncharacterized protein</fullName>
    </submittedName>
</protein>
<dbReference type="RefSeq" id="WP_092318622.1">
    <property type="nucleotide sequence ID" value="NZ_FOKY01000003.1"/>
</dbReference>
<dbReference type="AlphaFoldDB" id="A0A1I1DVD8"/>
<organism evidence="2 3">
    <name type="scientific">Brevinema andersonii</name>
    <dbReference type="NCBI Taxonomy" id="34097"/>
    <lineage>
        <taxon>Bacteria</taxon>
        <taxon>Pseudomonadati</taxon>
        <taxon>Spirochaetota</taxon>
        <taxon>Spirochaetia</taxon>
        <taxon>Brevinematales</taxon>
        <taxon>Brevinemataceae</taxon>
        <taxon>Brevinema</taxon>
    </lineage>
</organism>
<keyword evidence="1" id="KW-1133">Transmembrane helix</keyword>
<keyword evidence="1" id="KW-0472">Membrane</keyword>
<dbReference type="STRING" id="34097.SAMN02745150_00672"/>
<evidence type="ECO:0000313" key="2">
    <source>
        <dbReference type="EMBL" id="SFB76543.1"/>
    </source>
</evidence>
<dbReference type="EMBL" id="FOKY01000003">
    <property type="protein sequence ID" value="SFB76543.1"/>
    <property type="molecule type" value="Genomic_DNA"/>
</dbReference>
<gene>
    <name evidence="2" type="ORF">SAMN02745150_00672</name>
</gene>
<dbReference type="Proteomes" id="UP000240042">
    <property type="component" value="Unassembled WGS sequence"/>
</dbReference>
<feature type="transmembrane region" description="Helical" evidence="1">
    <location>
        <begin position="42"/>
        <end position="62"/>
    </location>
</feature>
<proteinExistence type="predicted"/>